<dbReference type="OrthoDB" id="9058532at2"/>
<gene>
    <name evidence="2" type="ORF">BFC17_04355</name>
</gene>
<accession>A0A1E8FC45</accession>
<name>A0A1E8FC45_9ALTE</name>
<proteinExistence type="predicted"/>
<dbReference type="Gene3D" id="3.30.1540.10">
    <property type="entry name" value="formyl-coa transferase, domain 3"/>
    <property type="match status" value="1"/>
</dbReference>
<reference evidence="2 3" key="1">
    <citation type="submission" date="2016-09" db="EMBL/GenBank/DDBJ databases">
        <title>Alteromonas lipolytica, a new species isolated from sea water.</title>
        <authorList>
            <person name="Wu Y.-H."/>
            <person name="Cheng H."/>
            <person name="Xu X.-W."/>
        </authorList>
    </citation>
    <scope>NUCLEOTIDE SEQUENCE [LARGE SCALE GENOMIC DNA]</scope>
    <source>
        <strain evidence="2 3">JW12</strain>
    </source>
</reference>
<dbReference type="STRING" id="1856405.BFC17_04355"/>
<dbReference type="AlphaFoldDB" id="A0A1E8FC45"/>
<dbReference type="PANTHER" id="PTHR48207:SF3">
    <property type="entry name" value="SUCCINATE--HYDROXYMETHYLGLUTARATE COA-TRANSFERASE"/>
    <property type="match status" value="1"/>
</dbReference>
<dbReference type="InterPro" id="IPR044855">
    <property type="entry name" value="CoA-Trfase_III_dom3_sf"/>
</dbReference>
<dbReference type="Gene3D" id="3.40.50.10540">
    <property type="entry name" value="Crotonobetainyl-coa:carnitine coa-transferase, domain 1"/>
    <property type="match status" value="1"/>
</dbReference>
<dbReference type="RefSeq" id="WP_070177873.1">
    <property type="nucleotide sequence ID" value="NZ_BMJR01000002.1"/>
</dbReference>
<dbReference type="Proteomes" id="UP000176037">
    <property type="component" value="Unassembled WGS sequence"/>
</dbReference>
<dbReference type="InterPro" id="IPR023606">
    <property type="entry name" value="CoA-Trfase_III_dom_1_sf"/>
</dbReference>
<dbReference type="Pfam" id="PF02515">
    <property type="entry name" value="CoA_transf_3"/>
    <property type="match status" value="1"/>
</dbReference>
<evidence type="ECO:0000256" key="1">
    <source>
        <dbReference type="ARBA" id="ARBA00022679"/>
    </source>
</evidence>
<organism evidence="2 3">
    <name type="scientific">Alteromonas lipolytica</name>
    <dbReference type="NCBI Taxonomy" id="1856405"/>
    <lineage>
        <taxon>Bacteria</taxon>
        <taxon>Pseudomonadati</taxon>
        <taxon>Pseudomonadota</taxon>
        <taxon>Gammaproteobacteria</taxon>
        <taxon>Alteromonadales</taxon>
        <taxon>Alteromonadaceae</taxon>
        <taxon>Alteromonas/Salinimonas group</taxon>
        <taxon>Alteromonas</taxon>
    </lineage>
</organism>
<keyword evidence="1" id="KW-0808">Transferase</keyword>
<protein>
    <recommendedName>
        <fullName evidence="4">Carnitine dehydratase</fullName>
    </recommendedName>
</protein>
<comment type="caution">
    <text evidence="2">The sequence shown here is derived from an EMBL/GenBank/DDBJ whole genome shotgun (WGS) entry which is preliminary data.</text>
</comment>
<dbReference type="EMBL" id="MJIC01000015">
    <property type="protein sequence ID" value="OFI33497.1"/>
    <property type="molecule type" value="Genomic_DNA"/>
</dbReference>
<evidence type="ECO:0000313" key="2">
    <source>
        <dbReference type="EMBL" id="OFI33497.1"/>
    </source>
</evidence>
<evidence type="ECO:0000313" key="3">
    <source>
        <dbReference type="Proteomes" id="UP000176037"/>
    </source>
</evidence>
<sequence length="408" mass="44014">MTKPLEGIRIVEFGHVFAGPFATFYLGLLGADVIKIEATGRGDAMRYYGNDRTYHGMAPHFVAANTGKRAISLDLKSAEGKTIAEKLIASADVVIENYRPGSMRRLGLGYEDAKKLRSDIIYCSVSGYGQTGAKRDNAAIDNIVQATSGMMDLNGGGDMPHLTTYTVVDSYTATMAAMSVLTAVLQRQKDGKSQFIDVAMLDSAVTLMASAVGPYLVTGQMPTVSKGRGISNSPGTGLFQTKDGKFVSLGIVQDGQFAGFCKAVGREDLLQNPEYNSTVGRSEHRDVLVPEFVKEVSSRTAAELDKLLNDARLPAGIVRQLDEVVDDPDVRERGLIKPITVPGLPNNENVAVVGLGFQFEHDGPEPSRPAPWCGEHTFEIMQELGYSSEQCAQMRNDGVVEQYGDKSA</sequence>
<dbReference type="SUPFAM" id="SSF89796">
    <property type="entry name" value="CoA-transferase family III (CaiB/BaiF)"/>
    <property type="match status" value="1"/>
</dbReference>
<dbReference type="InterPro" id="IPR050483">
    <property type="entry name" value="CoA-transferase_III_domain"/>
</dbReference>
<dbReference type="InterPro" id="IPR003673">
    <property type="entry name" value="CoA-Trfase_fam_III"/>
</dbReference>
<dbReference type="PANTHER" id="PTHR48207">
    <property type="entry name" value="SUCCINATE--HYDROXYMETHYLGLUTARATE COA-TRANSFERASE"/>
    <property type="match status" value="1"/>
</dbReference>
<dbReference type="GO" id="GO:0008410">
    <property type="term" value="F:CoA-transferase activity"/>
    <property type="evidence" value="ECO:0007669"/>
    <property type="project" value="TreeGrafter"/>
</dbReference>
<keyword evidence="3" id="KW-1185">Reference proteome</keyword>
<evidence type="ECO:0008006" key="4">
    <source>
        <dbReference type="Google" id="ProtNLM"/>
    </source>
</evidence>